<reference evidence="2 3" key="1">
    <citation type="submission" date="2016-07" db="EMBL/GenBank/DDBJ databases">
        <title>Pervasive Adenine N6-methylation of Active Genes in Fungi.</title>
        <authorList>
            <consortium name="DOE Joint Genome Institute"/>
            <person name="Mondo S.J."/>
            <person name="Dannebaum R.O."/>
            <person name="Kuo R.C."/>
            <person name="Labutti K."/>
            <person name="Haridas S."/>
            <person name="Kuo A."/>
            <person name="Salamov A."/>
            <person name="Ahrendt S.R."/>
            <person name="Lipzen A."/>
            <person name="Sullivan W."/>
            <person name="Andreopoulos W.B."/>
            <person name="Clum A."/>
            <person name="Lindquist E."/>
            <person name="Daum C."/>
            <person name="Ramamoorthy G.K."/>
            <person name="Gryganskyi A."/>
            <person name="Culley D."/>
            <person name="Magnuson J.K."/>
            <person name="James T.Y."/>
            <person name="O'Malley M.A."/>
            <person name="Stajich J.E."/>
            <person name="Spatafora J.W."/>
            <person name="Visel A."/>
            <person name="Grigoriev I.V."/>
        </authorList>
    </citation>
    <scope>NUCLEOTIDE SEQUENCE [LARGE SCALE GENOMIC DNA]</scope>
    <source>
        <strain evidence="2 3">NRRL 1336</strain>
    </source>
</reference>
<keyword evidence="1" id="KW-0472">Membrane</keyword>
<keyword evidence="1" id="KW-1133">Transmembrane helix</keyword>
<evidence type="ECO:0000256" key="1">
    <source>
        <dbReference type="SAM" id="Phobius"/>
    </source>
</evidence>
<keyword evidence="3" id="KW-1185">Reference proteome</keyword>
<feature type="transmembrane region" description="Helical" evidence="1">
    <location>
        <begin position="12"/>
        <end position="42"/>
    </location>
</feature>
<dbReference type="AlphaFoldDB" id="A0A1X2I8M7"/>
<keyword evidence="1" id="KW-0812">Transmembrane</keyword>
<organism evidence="2 3">
    <name type="scientific">Absidia repens</name>
    <dbReference type="NCBI Taxonomy" id="90262"/>
    <lineage>
        <taxon>Eukaryota</taxon>
        <taxon>Fungi</taxon>
        <taxon>Fungi incertae sedis</taxon>
        <taxon>Mucoromycota</taxon>
        <taxon>Mucoromycotina</taxon>
        <taxon>Mucoromycetes</taxon>
        <taxon>Mucorales</taxon>
        <taxon>Cunninghamellaceae</taxon>
        <taxon>Absidia</taxon>
    </lineage>
</organism>
<gene>
    <name evidence="2" type="ORF">BCR42DRAFT_421422</name>
</gene>
<dbReference type="Proteomes" id="UP000193560">
    <property type="component" value="Unassembled WGS sequence"/>
</dbReference>
<accession>A0A1X2I8M7</accession>
<dbReference type="EMBL" id="MCGE01000021">
    <property type="protein sequence ID" value="ORZ11624.1"/>
    <property type="molecule type" value="Genomic_DNA"/>
</dbReference>
<comment type="caution">
    <text evidence="2">The sequence shown here is derived from an EMBL/GenBank/DDBJ whole genome shotgun (WGS) entry which is preliminary data.</text>
</comment>
<evidence type="ECO:0000313" key="3">
    <source>
        <dbReference type="Proteomes" id="UP000193560"/>
    </source>
</evidence>
<evidence type="ECO:0000313" key="2">
    <source>
        <dbReference type="EMBL" id="ORZ11624.1"/>
    </source>
</evidence>
<proteinExistence type="predicted"/>
<sequence>MLFIFFPSFLYYAFLVFFLHSFIMLFIFLPSFFYYVFLYLYVYHATRIKIKVLCFIF</sequence>
<protein>
    <submittedName>
        <fullName evidence="2">Uncharacterized protein</fullName>
    </submittedName>
</protein>
<name>A0A1X2I8M7_9FUNG</name>